<feature type="transmembrane region" description="Helical" evidence="6">
    <location>
        <begin position="470"/>
        <end position="493"/>
    </location>
</feature>
<feature type="domain" description="Major facilitator superfamily (MFS) profile" evidence="7">
    <location>
        <begin position="78"/>
        <end position="584"/>
    </location>
</feature>
<feature type="transmembrane region" description="Helical" evidence="6">
    <location>
        <begin position="381"/>
        <end position="405"/>
    </location>
</feature>
<feature type="transmembrane region" description="Helical" evidence="6">
    <location>
        <begin position="232"/>
        <end position="252"/>
    </location>
</feature>
<proteinExistence type="predicted"/>
<reference evidence="8" key="1">
    <citation type="submission" date="2021-04" db="EMBL/GenBank/DDBJ databases">
        <title>First draft genome resource for Brassicaceae pathogens Fusarium oxysporum f. sp. raphani and Fusarium oxysporum f. sp. rapae.</title>
        <authorList>
            <person name="Asai S."/>
        </authorList>
    </citation>
    <scope>NUCLEOTIDE SEQUENCE</scope>
    <source>
        <strain evidence="8">Tf1208</strain>
    </source>
</reference>
<dbReference type="InterPro" id="IPR010573">
    <property type="entry name" value="MFS_Str1/Tri12-like"/>
</dbReference>
<organism evidence="8 9">
    <name type="scientific">Fusarium oxysporum f. sp. rapae</name>
    <dbReference type="NCBI Taxonomy" id="485398"/>
    <lineage>
        <taxon>Eukaryota</taxon>
        <taxon>Fungi</taxon>
        <taxon>Dikarya</taxon>
        <taxon>Ascomycota</taxon>
        <taxon>Pezizomycotina</taxon>
        <taxon>Sordariomycetes</taxon>
        <taxon>Hypocreomycetidae</taxon>
        <taxon>Hypocreales</taxon>
        <taxon>Nectriaceae</taxon>
        <taxon>Fusarium</taxon>
        <taxon>Fusarium oxysporum species complex</taxon>
    </lineage>
</organism>
<evidence type="ECO:0000256" key="6">
    <source>
        <dbReference type="SAM" id="Phobius"/>
    </source>
</evidence>
<feature type="transmembrane region" description="Helical" evidence="6">
    <location>
        <begin position="273"/>
        <end position="294"/>
    </location>
</feature>
<dbReference type="Pfam" id="PF06609">
    <property type="entry name" value="TRI12"/>
    <property type="match status" value="1"/>
</dbReference>
<dbReference type="GO" id="GO:0005886">
    <property type="term" value="C:plasma membrane"/>
    <property type="evidence" value="ECO:0007669"/>
    <property type="project" value="TreeGrafter"/>
</dbReference>
<dbReference type="PANTHER" id="PTHR23501">
    <property type="entry name" value="MAJOR FACILITATOR SUPERFAMILY"/>
    <property type="match status" value="1"/>
</dbReference>
<feature type="transmembrane region" description="Helical" evidence="6">
    <location>
        <begin position="412"/>
        <end position="431"/>
    </location>
</feature>
<evidence type="ECO:0000256" key="5">
    <source>
        <dbReference type="ARBA" id="ARBA00023136"/>
    </source>
</evidence>
<dbReference type="PANTHER" id="PTHR23501:SF109">
    <property type="entry name" value="MAJOR FACILITATOR SUPERFAMILY (MFS) PROFILE DOMAIN-CONTAINING PROTEIN-RELATED"/>
    <property type="match status" value="1"/>
</dbReference>
<dbReference type="GO" id="GO:0022857">
    <property type="term" value="F:transmembrane transporter activity"/>
    <property type="evidence" value="ECO:0007669"/>
    <property type="project" value="InterPro"/>
</dbReference>
<keyword evidence="5 6" id="KW-0472">Membrane</keyword>
<evidence type="ECO:0000256" key="1">
    <source>
        <dbReference type="ARBA" id="ARBA00004141"/>
    </source>
</evidence>
<protein>
    <submittedName>
        <fullName evidence="8">Trichothecene efflux pump TRI12</fullName>
    </submittedName>
</protein>
<evidence type="ECO:0000313" key="8">
    <source>
        <dbReference type="EMBL" id="KAG7413033.1"/>
    </source>
</evidence>
<keyword evidence="3 6" id="KW-0812">Transmembrane</keyword>
<dbReference type="InterPro" id="IPR053791">
    <property type="entry name" value="MFS_Tri12-like"/>
</dbReference>
<dbReference type="EMBL" id="JAELUQ010000006">
    <property type="protein sequence ID" value="KAG7413033.1"/>
    <property type="molecule type" value="Genomic_DNA"/>
</dbReference>
<evidence type="ECO:0000256" key="4">
    <source>
        <dbReference type="ARBA" id="ARBA00022989"/>
    </source>
</evidence>
<feature type="transmembrane region" description="Helical" evidence="6">
    <location>
        <begin position="306"/>
        <end position="326"/>
    </location>
</feature>
<dbReference type="CDD" id="cd06179">
    <property type="entry name" value="MFS_TRI12_like"/>
    <property type="match status" value="1"/>
</dbReference>
<comment type="subcellular location">
    <subcellularLocation>
        <location evidence="1">Membrane</location>
        <topology evidence="1">Multi-pass membrane protein</topology>
    </subcellularLocation>
</comment>
<dbReference type="Proteomes" id="UP000694050">
    <property type="component" value="Unassembled WGS sequence"/>
</dbReference>
<gene>
    <name evidence="8" type="ORF">Forpe1208_v008959</name>
</gene>
<feature type="transmembrane region" description="Helical" evidence="6">
    <location>
        <begin position="560"/>
        <end position="579"/>
    </location>
</feature>
<dbReference type="InterPro" id="IPR005829">
    <property type="entry name" value="Sugar_transporter_CS"/>
</dbReference>
<evidence type="ECO:0000313" key="9">
    <source>
        <dbReference type="Proteomes" id="UP000694050"/>
    </source>
</evidence>
<evidence type="ECO:0000256" key="2">
    <source>
        <dbReference type="ARBA" id="ARBA00022448"/>
    </source>
</evidence>
<feature type="transmembrane region" description="Helical" evidence="6">
    <location>
        <begin position="143"/>
        <end position="161"/>
    </location>
</feature>
<name>A0A8J5NW89_FUSOX</name>
<feature type="transmembrane region" description="Helical" evidence="6">
    <location>
        <begin position="437"/>
        <end position="463"/>
    </location>
</feature>
<feature type="transmembrane region" description="Helical" evidence="6">
    <location>
        <begin position="113"/>
        <end position="131"/>
    </location>
</feature>
<dbReference type="AlphaFoldDB" id="A0A8J5NW89"/>
<evidence type="ECO:0000259" key="7">
    <source>
        <dbReference type="PROSITE" id="PS50850"/>
    </source>
</evidence>
<dbReference type="InterPro" id="IPR020846">
    <property type="entry name" value="MFS_dom"/>
</dbReference>
<feature type="transmembrane region" description="Helical" evidence="6">
    <location>
        <begin position="200"/>
        <end position="220"/>
    </location>
</feature>
<dbReference type="PROSITE" id="PS00216">
    <property type="entry name" value="SUGAR_TRANSPORT_1"/>
    <property type="match status" value="1"/>
</dbReference>
<sequence length="628" mass="67586">MSNLSHIGVDGYIGKEREFETFGPEDSGDGSGRPQPTVNAEEIIMADGTVEYVDKNAFGDELDRMPNGYYWSPQFIGTLAAQCLASTCAYLGWVLPSNTLALINADIGPSAQIAWVATVWTMGSSIGFLIVGRLSDLYGRKWMVMSTTLLGLIGCVIGGTAKSVGMLIASNGCNGLAAAGQLSFGIVLGELVPNKHRGPIMGFVFLTSIPFGVFGPVVARTMIENIHEGWRWSYYLGIILSVITLALYQFLYHPPTFSQLHVGKTRIQQTKELDWIGMSLFTTGCVLFLVGLSWGGTTYPWKSAEVLCTLVIGIMTLVGFFVYEAYLCSVKPLIPSSVFKNIGFVAVVTCATVASMVYYSLTVLWPTIISTLYTTDSIKVGWQSCVIGGGVVLGQAMSGLAIAYVPRLQIQCICAAALVTTFITSICSLSPDRWANTIAFGLIACTAVGYIENVAVTCVTLLWEPQDIGLASGILGSIRALGGATAQALYVSILSNELTRKMPEYVTPAATKSGLPTKSLPSLFEAINKGDYSGVPGINKAIIDSVGDAIVKAYTNSLHYVFYATIPFSCIMLVAACLVPDVKKFLTYNVAKRLQDKGFRRFDTEVNEAEIQAGDERHPDEAKVALHV</sequence>
<feature type="transmembrane region" description="Helical" evidence="6">
    <location>
        <begin position="75"/>
        <end position="93"/>
    </location>
</feature>
<evidence type="ECO:0000256" key="3">
    <source>
        <dbReference type="ARBA" id="ARBA00022692"/>
    </source>
</evidence>
<feature type="transmembrane region" description="Helical" evidence="6">
    <location>
        <begin position="338"/>
        <end position="361"/>
    </location>
</feature>
<comment type="caution">
    <text evidence="8">The sequence shown here is derived from an EMBL/GenBank/DDBJ whole genome shotgun (WGS) entry which is preliminary data.</text>
</comment>
<keyword evidence="4 6" id="KW-1133">Transmembrane helix</keyword>
<accession>A0A8J5NW89</accession>
<keyword evidence="2" id="KW-0813">Transport</keyword>
<dbReference type="PROSITE" id="PS50850">
    <property type="entry name" value="MFS"/>
    <property type="match status" value="1"/>
</dbReference>